<organism evidence="1 2">
    <name type="scientific">Coniella lustricola</name>
    <dbReference type="NCBI Taxonomy" id="2025994"/>
    <lineage>
        <taxon>Eukaryota</taxon>
        <taxon>Fungi</taxon>
        <taxon>Dikarya</taxon>
        <taxon>Ascomycota</taxon>
        <taxon>Pezizomycotina</taxon>
        <taxon>Sordariomycetes</taxon>
        <taxon>Sordariomycetidae</taxon>
        <taxon>Diaporthales</taxon>
        <taxon>Schizoparmaceae</taxon>
        <taxon>Coniella</taxon>
    </lineage>
</organism>
<accession>A0A2T3AHP8</accession>
<dbReference type="Proteomes" id="UP000241462">
    <property type="component" value="Unassembled WGS sequence"/>
</dbReference>
<sequence length="160" mass="17795">MPILRSVTVPTLCSSILLGDLADGGAGNALGHPVTPYAQQRLPAAWGQKNHTRYRPWLLLLLLLLRYKPTRTRKRRRDKIKHPRNAVILPRIFKISGIGFEIDHRVTAQKAVVVCVEPAMGEIQTIPFPCIMAFSHQCLCVSRAHCLSLLMPDSVLGLAD</sequence>
<evidence type="ECO:0000313" key="2">
    <source>
        <dbReference type="Proteomes" id="UP000241462"/>
    </source>
</evidence>
<gene>
    <name evidence="1" type="ORF">BD289DRAFT_75089</name>
</gene>
<reference evidence="1 2" key="1">
    <citation type="journal article" date="2018" name="Mycol. Prog.">
        <title>Coniella lustricola, a new species from submerged detritus.</title>
        <authorList>
            <person name="Raudabaugh D.B."/>
            <person name="Iturriaga T."/>
            <person name="Carver A."/>
            <person name="Mondo S."/>
            <person name="Pangilinan J."/>
            <person name="Lipzen A."/>
            <person name="He G."/>
            <person name="Amirebrahimi M."/>
            <person name="Grigoriev I.V."/>
            <person name="Miller A.N."/>
        </authorList>
    </citation>
    <scope>NUCLEOTIDE SEQUENCE [LARGE SCALE GENOMIC DNA]</scope>
    <source>
        <strain evidence="1 2">B22-T-1</strain>
    </source>
</reference>
<evidence type="ECO:0000313" key="1">
    <source>
        <dbReference type="EMBL" id="PSR97816.1"/>
    </source>
</evidence>
<proteinExistence type="predicted"/>
<name>A0A2T3AHP8_9PEZI</name>
<dbReference type="AlphaFoldDB" id="A0A2T3AHP8"/>
<protein>
    <submittedName>
        <fullName evidence="1">Uncharacterized protein</fullName>
    </submittedName>
</protein>
<dbReference type="EMBL" id="KZ678388">
    <property type="protein sequence ID" value="PSR97816.1"/>
    <property type="molecule type" value="Genomic_DNA"/>
</dbReference>
<keyword evidence="2" id="KW-1185">Reference proteome</keyword>
<dbReference type="InParanoid" id="A0A2T3AHP8"/>